<feature type="domain" description="ABC transporter family G" evidence="9">
    <location>
        <begin position="124"/>
        <end position="180"/>
    </location>
</feature>
<dbReference type="Gene3D" id="3.40.50.300">
    <property type="entry name" value="P-loop containing nucleotide triphosphate hydrolases"/>
    <property type="match status" value="1"/>
</dbReference>
<feature type="transmembrane region" description="Helical" evidence="6">
    <location>
        <begin position="376"/>
        <end position="399"/>
    </location>
</feature>
<dbReference type="OrthoDB" id="4093979at2759"/>
<keyword evidence="4 6" id="KW-1133">Transmembrane helix</keyword>
<accession>A0A6C1DU75</accession>
<sequence>MSVCASVGSRPGQSYVSGDDYLKAQYDYEYKHTWRNFGILWYFIIGFIVLKAIEADALVGELGAGLSVEQRKKLSIGVELVAKPDLLLFLDEPTSGLDSQSSWAIVQLLKKLANAGQSILCTIHQPSATLFEQFDRLLLLKKGGQTVYFGDIGDNSSMVLDYFQRNGGRECDGSENPAEYVLECIGAGATASVSENWHEIWKRSSEHEAVDSTIQRLIQSSGSSDDLKGDSKIEKYATDYFYQFKYVYLRTAVTFWRDLDYIMSKMMLLLVSGLYVGFSFYDVGNSYRGLQNALFATFISIIVCAPAINQIQARALASRELFEVRESKSNMYHWSLPLLTQYLCEIPYHFVFSTFYFVSFYFPLKIFFQASRSAVFFLNYSIMFQLYYVGLGLMVLYISPNLASATILLSMILIFMLAFCGVMQVPSLMPGFWTFMWKLSPYTYFVQNLLGLVLHDKEVVCSKKLSFDPNRPKLW</sequence>
<dbReference type="SUPFAM" id="SSF52540">
    <property type="entry name" value="P-loop containing nucleoside triphosphate hydrolases"/>
    <property type="match status" value="1"/>
</dbReference>
<gene>
    <name evidence="10" type="primary">SNQ2_4</name>
    <name evidence="10" type="ORF">GRS66_002947</name>
</gene>
<comment type="subcellular location">
    <subcellularLocation>
        <location evidence="1">Membrane</location>
        <topology evidence="1">Multi-pass membrane protein</topology>
    </subcellularLocation>
</comment>
<dbReference type="GO" id="GO:0005524">
    <property type="term" value="F:ATP binding"/>
    <property type="evidence" value="ECO:0007669"/>
    <property type="project" value="UniProtKB-KW"/>
</dbReference>
<keyword evidence="2" id="KW-0813">Transport</keyword>
<dbReference type="AlphaFoldDB" id="A0A6C1DU75"/>
<evidence type="ECO:0000259" key="9">
    <source>
        <dbReference type="Pfam" id="PF19055"/>
    </source>
</evidence>
<keyword evidence="10" id="KW-0547">Nucleotide-binding</keyword>
<reference evidence="10 11" key="1">
    <citation type="journal article" date="2019" name="BMC Genomics">
        <title>Chromosome level assembly and comparative genome analysis confirm lager-brewing yeasts originated from a single hybridization.</title>
        <authorList>
            <person name="Salazar A.N."/>
            <person name="Gorter de Vries A.R."/>
            <person name="van den Broek M."/>
            <person name="Brouwers N."/>
            <person name="de la Torre Cortes P."/>
            <person name="Kuijpers N.G.A."/>
            <person name="Daran J.G."/>
            <person name="Abeel T."/>
        </authorList>
    </citation>
    <scope>NUCLEOTIDE SEQUENCE [LARGE SCALE GENOMIC DNA]</scope>
    <source>
        <strain evidence="10 11">CBS 1483</strain>
    </source>
</reference>
<dbReference type="InterPro" id="IPR027417">
    <property type="entry name" value="P-loop_NTPase"/>
</dbReference>
<dbReference type="GO" id="GO:0140359">
    <property type="term" value="F:ABC-type transporter activity"/>
    <property type="evidence" value="ECO:0007669"/>
    <property type="project" value="InterPro"/>
</dbReference>
<dbReference type="InterPro" id="IPR013525">
    <property type="entry name" value="ABC2_TM"/>
</dbReference>
<evidence type="ECO:0000256" key="4">
    <source>
        <dbReference type="ARBA" id="ARBA00022989"/>
    </source>
</evidence>
<dbReference type="Proteomes" id="UP000501346">
    <property type="component" value="Chromosome ScX-SeX"/>
</dbReference>
<dbReference type="Pfam" id="PF01061">
    <property type="entry name" value="ABC2_membrane"/>
    <property type="match status" value="1"/>
</dbReference>
<keyword evidence="5 6" id="KW-0472">Membrane</keyword>
<dbReference type="InterPro" id="IPR043926">
    <property type="entry name" value="ABCG_dom"/>
</dbReference>
<dbReference type="InterPro" id="IPR010929">
    <property type="entry name" value="PDR_CDR_ABC"/>
</dbReference>
<dbReference type="Pfam" id="PF06422">
    <property type="entry name" value="PDR_CDR"/>
    <property type="match status" value="1"/>
</dbReference>
<evidence type="ECO:0000259" key="7">
    <source>
        <dbReference type="Pfam" id="PF01061"/>
    </source>
</evidence>
<feature type="transmembrane region" description="Helical" evidence="6">
    <location>
        <begin position="405"/>
        <end position="429"/>
    </location>
</feature>
<evidence type="ECO:0000313" key="11">
    <source>
        <dbReference type="Proteomes" id="UP000501346"/>
    </source>
</evidence>
<dbReference type="Pfam" id="PF19055">
    <property type="entry name" value="ABC2_membrane_7"/>
    <property type="match status" value="1"/>
</dbReference>
<feature type="transmembrane region" description="Helical" evidence="6">
    <location>
        <begin position="261"/>
        <end position="281"/>
    </location>
</feature>
<dbReference type="PANTHER" id="PTHR19241">
    <property type="entry name" value="ATP-BINDING CASSETTE TRANSPORTER"/>
    <property type="match status" value="1"/>
</dbReference>
<protein>
    <submittedName>
        <fullName evidence="10">ATP-binding cassette transporter snq2</fullName>
    </submittedName>
</protein>
<keyword evidence="10" id="KW-0067">ATP-binding</keyword>
<evidence type="ECO:0000259" key="8">
    <source>
        <dbReference type="Pfam" id="PF06422"/>
    </source>
</evidence>
<dbReference type="EMBL" id="CP048991">
    <property type="protein sequence ID" value="QID80608.1"/>
    <property type="molecule type" value="Genomic_DNA"/>
</dbReference>
<evidence type="ECO:0000256" key="6">
    <source>
        <dbReference type="SAM" id="Phobius"/>
    </source>
</evidence>
<dbReference type="GO" id="GO:0016020">
    <property type="term" value="C:membrane"/>
    <property type="evidence" value="ECO:0007669"/>
    <property type="project" value="UniProtKB-SubCell"/>
</dbReference>
<name>A0A6C1DU75_SACPS</name>
<keyword evidence="11" id="KW-1185">Reference proteome</keyword>
<feature type="transmembrane region" description="Helical" evidence="6">
    <location>
        <begin position="346"/>
        <end position="364"/>
    </location>
</feature>
<proteinExistence type="predicted"/>
<keyword evidence="3 6" id="KW-0812">Transmembrane</keyword>
<evidence type="ECO:0000256" key="1">
    <source>
        <dbReference type="ARBA" id="ARBA00004141"/>
    </source>
</evidence>
<evidence type="ECO:0000256" key="2">
    <source>
        <dbReference type="ARBA" id="ARBA00022448"/>
    </source>
</evidence>
<feature type="domain" description="ABC-2 type transporter transmembrane" evidence="7">
    <location>
        <begin position="242"/>
        <end position="451"/>
    </location>
</feature>
<evidence type="ECO:0000313" key="10">
    <source>
        <dbReference type="EMBL" id="QID80608.1"/>
    </source>
</evidence>
<feature type="domain" description="CDR ABC transporter" evidence="8">
    <location>
        <begin position="2"/>
        <end position="55"/>
    </location>
</feature>
<feature type="transmembrane region" description="Helical" evidence="6">
    <location>
        <begin position="293"/>
        <end position="311"/>
    </location>
</feature>
<evidence type="ECO:0000256" key="5">
    <source>
        <dbReference type="ARBA" id="ARBA00023136"/>
    </source>
</evidence>
<organism evidence="10 11">
    <name type="scientific">Saccharomyces pastorianus</name>
    <name type="common">Lager yeast</name>
    <name type="synonym">Saccharomyces cerevisiae x Saccharomyces eubayanus</name>
    <dbReference type="NCBI Taxonomy" id="27292"/>
    <lineage>
        <taxon>Eukaryota</taxon>
        <taxon>Fungi</taxon>
        <taxon>Dikarya</taxon>
        <taxon>Ascomycota</taxon>
        <taxon>Saccharomycotina</taxon>
        <taxon>Saccharomycetes</taxon>
        <taxon>Saccharomycetales</taxon>
        <taxon>Saccharomycetaceae</taxon>
        <taxon>Saccharomyces</taxon>
    </lineage>
</organism>
<evidence type="ECO:0000256" key="3">
    <source>
        <dbReference type="ARBA" id="ARBA00022692"/>
    </source>
</evidence>